<dbReference type="NCBIfam" id="TIGR01646">
    <property type="entry name" value="vgr_GE"/>
    <property type="match status" value="1"/>
</dbReference>
<evidence type="ECO:0000313" key="5">
    <source>
        <dbReference type="EMBL" id="QSX99191.1"/>
    </source>
</evidence>
<feature type="domain" description="Putative type VI secretion system Rhs element associated Vgr" evidence="4">
    <location>
        <begin position="596"/>
        <end position="704"/>
    </location>
</feature>
<organism evidence="5 6">
    <name type="scientific">Janthinobacterium lividum</name>
    <dbReference type="NCBI Taxonomy" id="29581"/>
    <lineage>
        <taxon>Bacteria</taxon>
        <taxon>Pseudomonadati</taxon>
        <taxon>Pseudomonadota</taxon>
        <taxon>Betaproteobacteria</taxon>
        <taxon>Burkholderiales</taxon>
        <taxon>Oxalobacteraceae</taxon>
        <taxon>Janthinobacterium</taxon>
    </lineage>
</organism>
<protein>
    <submittedName>
        <fullName evidence="5">Type VI secretion system tip protein VgrG</fullName>
    </submittedName>
</protein>
<dbReference type="InterPro" id="IPR006533">
    <property type="entry name" value="T6SS_Vgr_RhsGE"/>
</dbReference>
<dbReference type="SUPFAM" id="SSF69255">
    <property type="entry name" value="gp5 N-terminal domain-like"/>
    <property type="match status" value="1"/>
</dbReference>
<dbReference type="Gene3D" id="2.30.110.50">
    <property type="match status" value="1"/>
</dbReference>
<dbReference type="Gene3D" id="2.40.50.230">
    <property type="entry name" value="Gp5 N-terminal domain"/>
    <property type="match status" value="1"/>
</dbReference>
<reference evidence="5 6" key="1">
    <citation type="submission" date="2021-03" db="EMBL/GenBank/DDBJ databases">
        <title>Draft genome sequence of Janthinobacterium sp. strain PLB02 isolated from infected primmorphs (Lubomirskia baicalensis).</title>
        <authorList>
            <person name="Chernogor L.I."/>
            <person name="Belikov S.I."/>
            <person name="Petrushin I.S."/>
        </authorList>
    </citation>
    <scope>NUCLEOTIDE SEQUENCE [LARGE SCALE GENOMIC DNA]</scope>
    <source>
        <strain evidence="5 6">PLB02</strain>
    </source>
</reference>
<dbReference type="InterPro" id="IPR018769">
    <property type="entry name" value="VgrG2_DUF2345"/>
</dbReference>
<evidence type="ECO:0000259" key="4">
    <source>
        <dbReference type="Pfam" id="PF13296"/>
    </source>
</evidence>
<feature type="domain" description="DUF2345" evidence="3">
    <location>
        <begin position="745"/>
        <end position="905"/>
    </location>
</feature>
<dbReference type="NCBIfam" id="TIGR03361">
    <property type="entry name" value="VI_Rhs_Vgr"/>
    <property type="match status" value="1"/>
</dbReference>
<dbReference type="InterPro" id="IPR028244">
    <property type="entry name" value="T6SS_Rhs_Vgr_dom"/>
</dbReference>
<dbReference type="Pfam" id="PF13296">
    <property type="entry name" value="T6SS_Vgr"/>
    <property type="match status" value="1"/>
</dbReference>
<name>A0AAJ4MYL8_9BURK</name>
<evidence type="ECO:0000256" key="1">
    <source>
        <dbReference type="ARBA" id="ARBA00005558"/>
    </source>
</evidence>
<evidence type="ECO:0000313" key="6">
    <source>
        <dbReference type="Proteomes" id="UP000662821"/>
    </source>
</evidence>
<dbReference type="AlphaFoldDB" id="A0AAJ4MYL8"/>
<dbReference type="Gene3D" id="3.55.50.10">
    <property type="entry name" value="Baseplate protein-like domains"/>
    <property type="match status" value="1"/>
</dbReference>
<evidence type="ECO:0000259" key="3">
    <source>
        <dbReference type="Pfam" id="PF10106"/>
    </source>
</evidence>
<dbReference type="InterPro" id="IPR017847">
    <property type="entry name" value="T6SS_RhsGE_Vgr_subset"/>
</dbReference>
<dbReference type="InterPro" id="IPR037026">
    <property type="entry name" value="Vgr_OB-fold_dom_sf"/>
</dbReference>
<proteinExistence type="inferred from homology"/>
<gene>
    <name evidence="5" type="ORF">J3P46_13850</name>
</gene>
<evidence type="ECO:0000259" key="2">
    <source>
        <dbReference type="Pfam" id="PF04717"/>
    </source>
</evidence>
<accession>A0AAJ4MYL8</accession>
<dbReference type="Proteomes" id="UP000662821">
    <property type="component" value="Chromosome"/>
</dbReference>
<dbReference type="EMBL" id="CP071520">
    <property type="protein sequence ID" value="QSX99191.1"/>
    <property type="molecule type" value="Genomic_DNA"/>
</dbReference>
<dbReference type="Pfam" id="PF05954">
    <property type="entry name" value="Phage_GPD"/>
    <property type="match status" value="1"/>
</dbReference>
<dbReference type="Pfam" id="PF10106">
    <property type="entry name" value="DUF2345"/>
    <property type="match status" value="1"/>
</dbReference>
<dbReference type="Gene3D" id="4.10.220.110">
    <property type="match status" value="1"/>
</dbReference>
<comment type="similarity">
    <text evidence="1">Belongs to the VgrG protein family.</text>
</comment>
<feature type="domain" description="Gp5/Type VI secretion system Vgr protein OB-fold" evidence="2">
    <location>
        <begin position="489"/>
        <end position="541"/>
    </location>
</feature>
<dbReference type="Pfam" id="PF04717">
    <property type="entry name" value="Phage_base_V"/>
    <property type="match status" value="1"/>
</dbReference>
<dbReference type="SUPFAM" id="SSF69279">
    <property type="entry name" value="Phage tail proteins"/>
    <property type="match status" value="2"/>
</dbReference>
<dbReference type="InterPro" id="IPR006531">
    <property type="entry name" value="Gp5/Vgr_OB"/>
</dbReference>
<sequence length="939" mass="99276">MEFRMSMSLPASFTQASRLLQLTTPLGADRLLAECVRGEEGLSTGFVFQIAALSTDAAISLRTLIGQPALLQLLTVTSADALRPFHGHITAVELVGANGGMARYHLTLEPWSAFLAHGRDSRVFQDMTVFDILDALFAAYQAQGKLAPAWRFDILDRAAYPKRSLSTQYQESDWAYAQRLMHEEGLFYYYEHGGDPGSPSLGSHCLVIADHNGAFKPNAQSSINFTQPGAVMKVDSIDRWRTELRQQTNAIELGSWDYRSLDQRVASAAGQAQGVELLSRDAPGAYAYASREQGQRIARNQLQALEAGKEVHVAAGTVRTLSPGTTFSLQGQPVFDQAGSDDERSFLIVRTVHLMHNNLSADLQSSIVQTLKTGLLDAAIRKEQAGSLHRMPALLGAIAERPLYRNRIDAIRSNIPYRASGKDQHGQLLHPRPTVHGQQTAVVVGPAGAVIHTDRDHRIKVQFHWQRGVMSHSRLDHPQGGKHTGAPGDDSAGTWVRVASTMAPVAGANWGGHALPRIGQEVLIDFLEGNIDRPLVIGTVYNGQGTVDAQNNRVAHGAGPATGNAPAWFSGEAGAHAHPAALSGIKSQAMQASQQGGAAYSQLVFDDSPGQPRVALQRHAGAHQGTAELNLGHLRHQTDNQRLAAAGFGAELKTEHSAALRAGQGLLLSTDGRTNASGTQMDTKEATAQIEQSLALLTSLAETAQKHKAVLGGGQGQAEASPDALPALKQLANSIEMLKGTAGTGDGQVTAYGAPQLQLSSPAGIAATTPLNALFAAGNTSSIAAGQDINFGAQGNHFHAISSGISLFTYGKASKPDKPNQETGIRLHAASGKVSSQSQSDETKLTADKAVTVASVSKSVNISGKQHVLMTVQGAYIKLEGGNIEIHGPGKMEFKAGMKELTGPASASPAPLALPAGQLKGCALKLLDATQAGAASVKR</sequence>